<reference evidence="5" key="1">
    <citation type="submission" date="2020-06" db="EMBL/GenBank/DDBJ databases">
        <title>Unique genomic features of the anaerobic methanotrophic archaea.</title>
        <authorList>
            <person name="Chadwick G.L."/>
            <person name="Skennerton C.T."/>
            <person name="Laso-Perez R."/>
            <person name="Leu A.O."/>
            <person name="Speth D.R."/>
            <person name="Yu H."/>
            <person name="Morgan-Lang C."/>
            <person name="Hatzenpichler R."/>
            <person name="Goudeau D."/>
            <person name="Malmstrom R."/>
            <person name="Brazelton W.J."/>
            <person name="Woyke T."/>
            <person name="Hallam S.J."/>
            <person name="Tyson G.W."/>
            <person name="Wegener G."/>
            <person name="Boetius A."/>
            <person name="Orphan V."/>
        </authorList>
    </citation>
    <scope>NUCLEOTIDE SEQUENCE</scope>
</reference>
<dbReference type="GO" id="GO:0006935">
    <property type="term" value="P:chemotaxis"/>
    <property type="evidence" value="ECO:0007669"/>
    <property type="project" value="UniProtKB-UniRule"/>
</dbReference>
<dbReference type="PROSITE" id="PS51257">
    <property type="entry name" value="PROKAR_LIPOPROTEIN"/>
    <property type="match status" value="1"/>
</dbReference>
<comment type="similarity">
    <text evidence="3">Belongs to the CheD family.</text>
</comment>
<dbReference type="HAMAP" id="MF_01440">
    <property type="entry name" value="CheD"/>
    <property type="match status" value="1"/>
</dbReference>
<dbReference type="PANTHER" id="PTHR35147">
    <property type="entry name" value="CHEMORECEPTOR GLUTAMINE DEAMIDASE CHED-RELATED"/>
    <property type="match status" value="1"/>
</dbReference>
<dbReference type="InterPro" id="IPR005659">
    <property type="entry name" value="Chemorcpt_Glu_NH3ase_CheD"/>
</dbReference>
<organism evidence="5">
    <name type="scientific">Candidatus Methanogaster sp. ANME-2c ERB4</name>
    <dbReference type="NCBI Taxonomy" id="2759911"/>
    <lineage>
        <taxon>Archaea</taxon>
        <taxon>Methanobacteriati</taxon>
        <taxon>Methanobacteriota</taxon>
        <taxon>Stenosarchaea group</taxon>
        <taxon>Methanomicrobia</taxon>
        <taxon>Methanosarcinales</taxon>
        <taxon>ANME-2 cluster</taxon>
        <taxon>Candidatus Methanogasteraceae</taxon>
        <taxon>Candidatus Methanogaster</taxon>
    </lineage>
</organism>
<dbReference type="Gene3D" id="3.30.1330.200">
    <property type="match status" value="1"/>
</dbReference>
<dbReference type="AlphaFoldDB" id="A0A7G9YM14"/>
<evidence type="ECO:0000256" key="3">
    <source>
        <dbReference type="HAMAP-Rule" id="MF_01440"/>
    </source>
</evidence>
<evidence type="ECO:0000313" key="5">
    <source>
        <dbReference type="EMBL" id="QNO49048.1"/>
    </source>
</evidence>
<comment type="catalytic activity">
    <reaction evidence="3">
        <text>L-glutaminyl-[protein] + H2O = L-glutamyl-[protein] + NH4(+)</text>
        <dbReference type="Rhea" id="RHEA:16441"/>
        <dbReference type="Rhea" id="RHEA-COMP:10207"/>
        <dbReference type="Rhea" id="RHEA-COMP:10208"/>
        <dbReference type="ChEBI" id="CHEBI:15377"/>
        <dbReference type="ChEBI" id="CHEBI:28938"/>
        <dbReference type="ChEBI" id="CHEBI:29973"/>
        <dbReference type="ChEBI" id="CHEBI:30011"/>
        <dbReference type="EC" id="3.5.1.44"/>
    </reaction>
</comment>
<name>A0A7G9YM14_9EURY</name>
<dbReference type="EMBL" id="MT631370">
    <property type="protein sequence ID" value="QNO49048.1"/>
    <property type="molecule type" value="Genomic_DNA"/>
</dbReference>
<dbReference type="SUPFAM" id="SSF64438">
    <property type="entry name" value="CNF1/YfiH-like putative cysteine hydrolases"/>
    <property type="match status" value="1"/>
</dbReference>
<comment type="function">
    <text evidence="3">Probably deamidates glutamine residues to glutamate on methyl-accepting chemotaxis receptors (MCPs), playing an important role in chemotaxis.</text>
</comment>
<protein>
    <recommendedName>
        <fullName evidence="3">Probable chemoreceptor glutamine deamidase CheD</fullName>
        <ecNumber evidence="3">3.5.1.44</ecNumber>
    </recommendedName>
</protein>
<sequence length="164" mass="17322">MPDIVKVAMADLKVARDPAVLITIGLGSCIGIALYDPVVKVGGLAHIMLPTSKRVTGGNGSNPMKYADTGIEITLRKMVAMSAVKRRITAKIAGGAHMFSCVKECSSFLKIGDNNAAAVKEKLSREGIKLMASDTGKDYGRTVELHTKDGSYVVKTIAKGSKVI</sequence>
<keyword evidence="1 3" id="KW-0145">Chemotaxis</keyword>
<evidence type="ECO:0000313" key="4">
    <source>
        <dbReference type="EMBL" id="QNO41928.1"/>
    </source>
</evidence>
<dbReference type="PANTHER" id="PTHR35147:SF1">
    <property type="entry name" value="CHEMORECEPTOR GLUTAMINE DEAMIDASE CHED-RELATED"/>
    <property type="match status" value="1"/>
</dbReference>
<gene>
    <name evidence="3 5" type="primary">cheD</name>
    <name evidence="5" type="ORF">FFEDGKNF_00003</name>
    <name evidence="4" type="ORF">KDKFLLFN_00004</name>
</gene>
<proteinExistence type="inferred from homology"/>
<dbReference type="CDD" id="cd16352">
    <property type="entry name" value="CheD"/>
    <property type="match status" value="1"/>
</dbReference>
<dbReference type="EMBL" id="MT630686">
    <property type="protein sequence ID" value="QNO41928.1"/>
    <property type="molecule type" value="Genomic_DNA"/>
</dbReference>
<keyword evidence="2 3" id="KW-0378">Hydrolase</keyword>
<evidence type="ECO:0000256" key="2">
    <source>
        <dbReference type="ARBA" id="ARBA00022801"/>
    </source>
</evidence>
<dbReference type="Pfam" id="PF03975">
    <property type="entry name" value="CheD"/>
    <property type="match status" value="1"/>
</dbReference>
<dbReference type="InterPro" id="IPR011324">
    <property type="entry name" value="Cytotoxic_necrot_fac-like_cat"/>
</dbReference>
<evidence type="ECO:0000256" key="1">
    <source>
        <dbReference type="ARBA" id="ARBA00022500"/>
    </source>
</evidence>
<dbReference type="InterPro" id="IPR038592">
    <property type="entry name" value="CheD-like_sf"/>
</dbReference>
<dbReference type="GO" id="GO:0050568">
    <property type="term" value="F:protein-glutamine glutaminase activity"/>
    <property type="evidence" value="ECO:0007669"/>
    <property type="project" value="UniProtKB-UniRule"/>
</dbReference>
<dbReference type="EC" id="3.5.1.44" evidence="3"/>
<accession>A0A7G9YM14</accession>
<keyword evidence="5" id="KW-0675">Receptor</keyword>